<sequence length="365" mass="40434">MASTSDLPVPTGSTVDVSVILAGLVTYPASMVIKEPLPGHEILPGTPCYSFLIENRAMNKKILFDLGLVKAWRTKLPPVVLNQIASVNGELTIEKDVADHLREANVPLESIDGIIWSHHHMDHVGDASLFPSSTSLIVGPGFKSNKMTFPGYPKNPDAIVSDDAYQGRDIIELDFSNVPLEIGGFPALDYFGDGSFFLLYTKGHTHDHLSALARTSEDKFVFLGGDIAHHAAEFRPSPQQPLPDEIHPSPLDNNPFDPQLPALSVCPGSVIEKLYPRKETHPDYRVTPFYEPNPLMSASQPDALAAIEKLQTFDASAKVFVIIAHDVDLKDLLPYFPRKINDWDTARYEQAVRWRFLKDFLQTVA</sequence>
<evidence type="ECO:0000256" key="4">
    <source>
        <dbReference type="ARBA" id="ARBA00022833"/>
    </source>
</evidence>
<dbReference type="InterPro" id="IPR001279">
    <property type="entry name" value="Metallo-B-lactamas"/>
</dbReference>
<keyword evidence="7" id="KW-1185">Reference proteome</keyword>
<keyword evidence="2" id="KW-0479">Metal-binding</keyword>
<name>A0A0U5C8X1_ASPCI</name>
<dbReference type="GO" id="GO:0016787">
    <property type="term" value="F:hydrolase activity"/>
    <property type="evidence" value="ECO:0007669"/>
    <property type="project" value="UniProtKB-KW"/>
</dbReference>
<dbReference type="PANTHER" id="PTHR42978">
    <property type="entry name" value="QUORUM-QUENCHING LACTONASE YTNP-RELATED-RELATED"/>
    <property type="match status" value="1"/>
</dbReference>
<dbReference type="GO" id="GO:0046872">
    <property type="term" value="F:metal ion binding"/>
    <property type="evidence" value="ECO:0007669"/>
    <property type="project" value="UniProtKB-KW"/>
</dbReference>
<dbReference type="Proteomes" id="UP000054771">
    <property type="component" value="Unassembled WGS sequence"/>
</dbReference>
<dbReference type="EMBL" id="CDMC01000005">
    <property type="protein sequence ID" value="CEL05292.1"/>
    <property type="molecule type" value="Genomic_DNA"/>
</dbReference>
<evidence type="ECO:0000313" key="7">
    <source>
        <dbReference type="Proteomes" id="UP000054771"/>
    </source>
</evidence>
<dbReference type="OrthoDB" id="10250730at2759"/>
<gene>
    <name evidence="6" type="ORF">ASPCAL06410</name>
</gene>
<keyword evidence="3" id="KW-0378">Hydrolase</keyword>
<evidence type="ECO:0000259" key="5">
    <source>
        <dbReference type="SMART" id="SM00849"/>
    </source>
</evidence>
<dbReference type="STRING" id="454130.A0A0U5C8X1"/>
<comment type="similarity">
    <text evidence="1">Belongs to the metallo-beta-lactamase superfamily.</text>
</comment>
<feature type="domain" description="Metallo-beta-lactamase" evidence="5">
    <location>
        <begin position="47"/>
        <end position="269"/>
    </location>
</feature>
<protein>
    <recommendedName>
        <fullName evidence="5">Metallo-beta-lactamase domain-containing protein</fullName>
    </recommendedName>
</protein>
<evidence type="ECO:0000256" key="2">
    <source>
        <dbReference type="ARBA" id="ARBA00022723"/>
    </source>
</evidence>
<dbReference type="OMA" id="AYTPGYP"/>
<dbReference type="Gene3D" id="3.60.15.10">
    <property type="entry name" value="Ribonuclease Z/Hydroxyacylglutathione hydrolase-like"/>
    <property type="match status" value="1"/>
</dbReference>
<proteinExistence type="inferred from homology"/>
<evidence type="ECO:0000256" key="1">
    <source>
        <dbReference type="ARBA" id="ARBA00007749"/>
    </source>
</evidence>
<dbReference type="InterPro" id="IPR051013">
    <property type="entry name" value="MBL_superfamily_lactonases"/>
</dbReference>
<dbReference type="InterPro" id="IPR036866">
    <property type="entry name" value="RibonucZ/Hydroxyglut_hydro"/>
</dbReference>
<dbReference type="Pfam" id="PF00753">
    <property type="entry name" value="Lactamase_B"/>
    <property type="match status" value="1"/>
</dbReference>
<dbReference type="SUPFAM" id="SSF56281">
    <property type="entry name" value="Metallo-hydrolase/oxidoreductase"/>
    <property type="match status" value="1"/>
</dbReference>
<evidence type="ECO:0000256" key="3">
    <source>
        <dbReference type="ARBA" id="ARBA00022801"/>
    </source>
</evidence>
<reference evidence="7" key="1">
    <citation type="journal article" date="2016" name="Genome Announc.">
        <title>Draft genome sequences of fungus Aspergillus calidoustus.</title>
        <authorList>
            <person name="Horn F."/>
            <person name="Linde J."/>
            <person name="Mattern D.J."/>
            <person name="Walther G."/>
            <person name="Guthke R."/>
            <person name="Scherlach K."/>
            <person name="Martin K."/>
            <person name="Brakhage A.A."/>
            <person name="Petzke L."/>
            <person name="Valiante V."/>
        </authorList>
    </citation>
    <scope>NUCLEOTIDE SEQUENCE [LARGE SCALE GENOMIC DNA]</scope>
    <source>
        <strain evidence="7">SF006504</strain>
    </source>
</reference>
<dbReference type="SMART" id="SM00849">
    <property type="entry name" value="Lactamase_B"/>
    <property type="match status" value="1"/>
</dbReference>
<keyword evidence="4" id="KW-0862">Zinc</keyword>
<dbReference type="PANTHER" id="PTHR42978:SF5">
    <property type="entry name" value="METALLO-BETA-LACTAMASE DOMAIN-CONTAINING PROTEIN"/>
    <property type="match status" value="1"/>
</dbReference>
<evidence type="ECO:0000313" key="6">
    <source>
        <dbReference type="EMBL" id="CEL05292.1"/>
    </source>
</evidence>
<dbReference type="CDD" id="cd07730">
    <property type="entry name" value="metallo-hydrolase-like_MBL-fold"/>
    <property type="match status" value="1"/>
</dbReference>
<accession>A0A0U5C8X1</accession>
<dbReference type="AlphaFoldDB" id="A0A0U5C8X1"/>
<organism evidence="6 7">
    <name type="scientific">Aspergillus calidoustus</name>
    <dbReference type="NCBI Taxonomy" id="454130"/>
    <lineage>
        <taxon>Eukaryota</taxon>
        <taxon>Fungi</taxon>
        <taxon>Dikarya</taxon>
        <taxon>Ascomycota</taxon>
        <taxon>Pezizomycotina</taxon>
        <taxon>Eurotiomycetes</taxon>
        <taxon>Eurotiomycetidae</taxon>
        <taxon>Eurotiales</taxon>
        <taxon>Aspergillaceae</taxon>
        <taxon>Aspergillus</taxon>
        <taxon>Aspergillus subgen. Nidulantes</taxon>
    </lineage>
</organism>